<evidence type="ECO:0008006" key="2">
    <source>
        <dbReference type="Google" id="ProtNLM"/>
    </source>
</evidence>
<protein>
    <recommendedName>
        <fullName evidence="2">Capsid protein</fullName>
    </recommendedName>
</protein>
<evidence type="ECO:0000313" key="1">
    <source>
        <dbReference type="EMBL" id="XCD05130.1"/>
    </source>
</evidence>
<accession>A0AAU8B170</accession>
<organism evidence="1">
    <name type="scientific">Dulem virus 35</name>
    <dbReference type="NCBI Taxonomy" id="3145753"/>
    <lineage>
        <taxon>Viruses</taxon>
        <taxon>Duplodnaviria</taxon>
        <taxon>Heunggongvirae</taxon>
        <taxon>Uroviricota</taxon>
        <taxon>Caudoviricetes</taxon>
    </lineage>
</organism>
<proteinExistence type="predicted"/>
<dbReference type="EMBL" id="PP511522">
    <property type="protein sequence ID" value="XCD05130.1"/>
    <property type="molecule type" value="Genomic_DNA"/>
</dbReference>
<reference evidence="1" key="1">
    <citation type="submission" date="2024-03" db="EMBL/GenBank/DDBJ databases">
        <title>Diverse circular DNA viruses in blood, oral, and fecal samples of captive lemurs.</title>
        <authorList>
            <person name="Paietta E.N."/>
            <person name="Kraberger S."/>
            <person name="Lund M.C."/>
            <person name="Custer J.M."/>
            <person name="Vargas K.M."/>
            <person name="Ehmke E.E."/>
            <person name="Yoder A.D."/>
            <person name="Varsani A."/>
        </authorList>
    </citation>
    <scope>NUCLEOTIDE SEQUENCE</scope>
    <source>
        <strain evidence="1">Duke_24FS_4</strain>
    </source>
</reference>
<sequence length="158" mass="18044">MYNDTVTLFNFYHSSLGDMWYPSVLHNVHLNMDKASIIAKYGPESTDNASLHVKYQAVDGKRMVGDKIWLPPKEWDAQTNDKLTTSLTFTDSPTQAGDAPDFFWVGEWPDEEPIADDDIAWGRAGFYDYMNRKYDYVFTITSVGGPYSVIPHFEILAK</sequence>
<name>A0AAU8B170_9CAUD</name>